<feature type="compositionally biased region" description="Acidic residues" evidence="1">
    <location>
        <begin position="738"/>
        <end position="772"/>
    </location>
</feature>
<organism evidence="3 4">
    <name type="scientific">Leisingera aquaemixtae</name>
    <dbReference type="NCBI Taxonomy" id="1396826"/>
    <lineage>
        <taxon>Bacteria</taxon>
        <taxon>Pseudomonadati</taxon>
        <taxon>Pseudomonadota</taxon>
        <taxon>Alphaproteobacteria</taxon>
        <taxon>Rhodobacterales</taxon>
        <taxon>Roseobacteraceae</taxon>
        <taxon>Leisingera</taxon>
    </lineage>
</organism>
<accession>A0ABY5WQA9</accession>
<feature type="compositionally biased region" description="Pro residues" evidence="1">
    <location>
        <begin position="1386"/>
        <end position="1403"/>
    </location>
</feature>
<dbReference type="InterPro" id="IPR008312">
    <property type="entry name" value="T6SS_TssB1"/>
</dbReference>
<feature type="region of interest" description="Disordered" evidence="1">
    <location>
        <begin position="720"/>
        <end position="791"/>
    </location>
</feature>
<name>A0ABY5WQA9_9RHOB</name>
<dbReference type="InterPro" id="IPR044031">
    <property type="entry name" value="TssC1_N"/>
</dbReference>
<feature type="compositionally biased region" description="Acidic residues" evidence="1">
    <location>
        <begin position="486"/>
        <end position="496"/>
    </location>
</feature>
<keyword evidence="4" id="KW-1185">Reference proteome</keyword>
<geneLocation type="plasmid" evidence="3 4">
    <name>unnamed2</name>
</geneLocation>
<dbReference type="Proteomes" id="UP001058514">
    <property type="component" value="Plasmid unnamed2"/>
</dbReference>
<feature type="compositionally biased region" description="Acidic residues" evidence="1">
    <location>
        <begin position="504"/>
        <end position="514"/>
    </location>
</feature>
<feature type="region of interest" description="Disordered" evidence="1">
    <location>
        <begin position="465"/>
        <end position="653"/>
    </location>
</feature>
<feature type="compositionally biased region" description="Acidic residues" evidence="1">
    <location>
        <begin position="564"/>
        <end position="580"/>
    </location>
</feature>
<feature type="compositionally biased region" description="Low complexity" evidence="1">
    <location>
        <begin position="515"/>
        <end position="524"/>
    </location>
</feature>
<feature type="compositionally biased region" description="Acidic residues" evidence="1">
    <location>
        <begin position="641"/>
        <end position="650"/>
    </location>
</feature>
<feature type="compositionally biased region" description="Acidic residues" evidence="1">
    <location>
        <begin position="1408"/>
        <end position="1436"/>
    </location>
</feature>
<evidence type="ECO:0000313" key="4">
    <source>
        <dbReference type="Proteomes" id="UP001058514"/>
    </source>
</evidence>
<feature type="compositionally biased region" description="Acidic residues" evidence="1">
    <location>
        <begin position="720"/>
        <end position="731"/>
    </location>
</feature>
<feature type="compositionally biased region" description="Acidic residues" evidence="1">
    <location>
        <begin position="605"/>
        <end position="619"/>
    </location>
</feature>
<reference evidence="3" key="1">
    <citation type="submission" date="2021-08" db="EMBL/GenBank/DDBJ databases">
        <authorList>
            <person name="Nwanade C."/>
            <person name="Wang M."/>
            <person name="Masoudi A."/>
            <person name="Yu Z."/>
            <person name="Liu J."/>
        </authorList>
    </citation>
    <scope>NUCLEOTIDE SEQUENCE</scope>
    <source>
        <strain evidence="3">S166</strain>
        <plasmid evidence="3">unnamed2</plasmid>
    </source>
</reference>
<dbReference type="Pfam" id="PF05943">
    <property type="entry name" value="VipB"/>
    <property type="match status" value="1"/>
</dbReference>
<evidence type="ECO:0000256" key="1">
    <source>
        <dbReference type="SAM" id="MobiDB-lite"/>
    </source>
</evidence>
<proteinExistence type="predicted"/>
<dbReference type="PANTHER" id="PTHR35850">
    <property type="entry name" value="CYTOPLASMIC PROTEIN-RELATED"/>
    <property type="match status" value="1"/>
</dbReference>
<feature type="compositionally biased region" description="Acidic residues" evidence="1">
    <location>
        <begin position="468"/>
        <end position="479"/>
    </location>
</feature>
<feature type="compositionally biased region" description="Acidic residues" evidence="1">
    <location>
        <begin position="1462"/>
        <end position="1475"/>
    </location>
</feature>
<dbReference type="Pfam" id="PF05591">
    <property type="entry name" value="T6SS_VipA"/>
    <property type="match status" value="2"/>
</dbReference>
<dbReference type="EMBL" id="CP081053">
    <property type="protein sequence ID" value="UWQ43696.1"/>
    <property type="molecule type" value="Genomic_DNA"/>
</dbReference>
<keyword evidence="3" id="KW-0614">Plasmid</keyword>
<feature type="compositionally biased region" description="Acidic residues" evidence="1">
    <location>
        <begin position="588"/>
        <end position="597"/>
    </location>
</feature>
<evidence type="ECO:0000259" key="2">
    <source>
        <dbReference type="Pfam" id="PF05943"/>
    </source>
</evidence>
<feature type="region of interest" description="Disordered" evidence="1">
    <location>
        <begin position="843"/>
        <end position="862"/>
    </location>
</feature>
<feature type="region of interest" description="Disordered" evidence="1">
    <location>
        <begin position="1377"/>
        <end position="1475"/>
    </location>
</feature>
<gene>
    <name evidence="3" type="primary">tssB</name>
    <name evidence="3" type="ORF">K3718_19625</name>
</gene>
<feature type="compositionally biased region" description="Acidic residues" evidence="1">
    <location>
        <begin position="525"/>
        <end position="539"/>
    </location>
</feature>
<sequence length="1486" mass="153786">MADSSQKFIARNRAPRVQIEYDVELYGAEKKVQLPFVMGVMSDLLGKSKVEQPAIADRKFLEIDADNFDERMKGLAPRAAFTVPNTLTGDGNLSVDLTFESLADFSPGAIAAKVDALRPLLEARTQLQNLMAYMDGKTGAEALIETILNDPSLLAAVSAPAADAQSAAALDSLRTLELPEARADTTGDVLAGLAAQAPEDAEAEDAAGGVLAGLRAAAREEPEADDGAADVLAGLSAAAPEDEDQGDEAGEALASLAAAGVPDAGESDQTGAVLEGLAQAEMPDAEEDTSGAVLAGLAAQEPEETAGEDAAGAALESLAAVEIAETAAEDASGVLDALADLDVPEAAVEEDHSAVLQGLAPAEVEEEAEDAAGAALESLAAVEVSEDAEEDVSGVLSGLADLEQAEEDSGAQAASALESLADAAVPDAEEEDGLEDVLGSLLEDAAEEEDAASETEDALESLAAAGIEDADDGEAEDILEGLLDAAPDDAPEEDDLSAVLDSLEAPEETEEADAAGDVLAGLADDLPEGDPEDETDLDDILGGLDAPDEETGEDGLTAALDTLEAPDDEEGEDSGLDDLLADLGSGVLEDEAEEDTADVLAELAGADEAEDTDSGDADLDALLSGGLDEDDDLDSLLGGLDAEEDTESDPDTLLGDAADEAVAEDAAEDSGLDDLLSGLDAGEEVDSADLDALLADDEAAEEDGGDDLDALLGGLDETVEDAGEDAGDSGLDDLLGGLDDDGGEETGDADGDDLDALLGGLDEDEAGEDASLDDLLGGLGSDEDDDGDLDSLLAGLGEKADAEEADGAESAEDDLDALLGGLGDADADLDSLMGDDGDVDLDDLLGGLGDDDEDTAGDGSDDLDALLGDLEDGGNAPAAVTAGAELSDEPEFAYGTMSAERPAAQKLARKRFRMAVLGDFSGRAAKGQLETGDALAARKAILLDPDTVEDVIERFATELVLPIGKEGAGIAVKLEDLDGLHPDELYENVELFSELAGLRKQLQSGATADHAAKTLKAWAEKYGTKARAPKRTSAGNAVPADKRLSAFQQLIKDTGITPRAASAVEDLLARVVGPHIRALPDPDLAAMQKAVDEALSDAMRLVLHHPEFQSVEAQWRSLDLMARSIEADDTLDVVLYDISAEELAADLAAEDDLSRTGLVRLLTEEPLDEENGRGGYSALIGMYQFEETPPHAELLGRIARVAAHVDAPFFASISPEFLKTPKAERPKLVAEAWDTLQGMAEAGHLGLVSPRFLLRRPYGEKTEPCYEFDFEEFTETEGLKGMLWANPVVLVAILLGRSFKEFGPSLQLGKIMSLGGMPYHYVSDRFGDQVALPCTERNIDLNKIAMAQERGFMAVSAVKGRDEVRLTSFNSLKGSQILGPWTGLPAPEPSPPDPRGLPEPPVPAGGGDDNDLDLGGDDGGDFGLDDLDLGEDDDGLDLSGLDFDAEDGGLDDLDDLLSSFGDDGDEDDDDGGEEMDAELAALLDDL</sequence>
<protein>
    <submittedName>
        <fullName evidence="3">Type VI secretion system contractile sheath small subunit</fullName>
    </submittedName>
</protein>
<dbReference type="NCBIfam" id="TIGR03358">
    <property type="entry name" value="VI_chp_5"/>
    <property type="match status" value="1"/>
</dbReference>
<feature type="compositionally biased region" description="Acidic residues" evidence="1">
    <location>
        <begin position="1443"/>
        <end position="1455"/>
    </location>
</feature>
<dbReference type="PANTHER" id="PTHR35850:SF1">
    <property type="entry name" value="TYPE VI SECRETION SYSTEM SHEATH PROTEIN TSSB1"/>
    <property type="match status" value="1"/>
</dbReference>
<evidence type="ECO:0000313" key="3">
    <source>
        <dbReference type="EMBL" id="UWQ43696.1"/>
    </source>
</evidence>
<feature type="domain" description="TssC1 N-terminal" evidence="2">
    <location>
        <begin position="1089"/>
        <end position="1372"/>
    </location>
</feature>